<feature type="compositionally biased region" description="Pro residues" evidence="7">
    <location>
        <begin position="314"/>
        <end position="324"/>
    </location>
</feature>
<feature type="binding site" evidence="6">
    <location>
        <begin position="549"/>
        <end position="556"/>
    </location>
    <ligand>
        <name>ATP</name>
        <dbReference type="ChEBI" id="CHEBI:30616"/>
    </ligand>
</feature>
<feature type="region of interest" description="Disordered" evidence="7">
    <location>
        <begin position="1"/>
        <end position="35"/>
    </location>
</feature>
<evidence type="ECO:0000313" key="11">
    <source>
        <dbReference type="Proteomes" id="UP001056035"/>
    </source>
</evidence>
<dbReference type="InterPro" id="IPR036388">
    <property type="entry name" value="WH-like_DNA-bd_sf"/>
</dbReference>
<evidence type="ECO:0000256" key="5">
    <source>
        <dbReference type="ARBA" id="ARBA00024986"/>
    </source>
</evidence>
<organism evidence="10 11">
    <name type="scientific">Paraconexibacter antarcticus</name>
    <dbReference type="NCBI Taxonomy" id="2949664"/>
    <lineage>
        <taxon>Bacteria</taxon>
        <taxon>Bacillati</taxon>
        <taxon>Actinomycetota</taxon>
        <taxon>Thermoleophilia</taxon>
        <taxon>Solirubrobacterales</taxon>
        <taxon>Paraconexibacteraceae</taxon>
        <taxon>Paraconexibacter</taxon>
    </lineage>
</organism>
<dbReference type="Proteomes" id="UP001056035">
    <property type="component" value="Chromosome"/>
</dbReference>
<accession>A0ABY5DPY8</accession>
<feature type="transmembrane region" description="Helical" evidence="8">
    <location>
        <begin position="93"/>
        <end position="110"/>
    </location>
</feature>
<feature type="region of interest" description="Disordered" evidence="7">
    <location>
        <begin position="875"/>
        <end position="909"/>
    </location>
</feature>
<dbReference type="InterPro" id="IPR002543">
    <property type="entry name" value="FtsK_dom"/>
</dbReference>
<feature type="transmembrane region" description="Helical" evidence="8">
    <location>
        <begin position="53"/>
        <end position="73"/>
    </location>
</feature>
<dbReference type="SUPFAM" id="SSF46785">
    <property type="entry name" value="Winged helix' DNA-binding domain"/>
    <property type="match status" value="1"/>
</dbReference>
<dbReference type="RefSeq" id="WP_254569510.1">
    <property type="nucleotide sequence ID" value="NZ_CP098502.1"/>
</dbReference>
<dbReference type="EMBL" id="CP098502">
    <property type="protein sequence ID" value="UTI62775.1"/>
    <property type="molecule type" value="Genomic_DNA"/>
</dbReference>
<comment type="similarity">
    <text evidence="1">Belongs to the FtsK/SpoIIIE/SftA family.</text>
</comment>
<keyword evidence="8" id="KW-1133">Transmembrane helix</keyword>
<dbReference type="PANTHER" id="PTHR22683">
    <property type="entry name" value="SPORULATION PROTEIN RELATED"/>
    <property type="match status" value="1"/>
</dbReference>
<evidence type="ECO:0000256" key="2">
    <source>
        <dbReference type="ARBA" id="ARBA00022741"/>
    </source>
</evidence>
<dbReference type="InterPro" id="IPR036390">
    <property type="entry name" value="WH_DNA-bd_sf"/>
</dbReference>
<dbReference type="Pfam" id="PF17854">
    <property type="entry name" value="FtsK_alpha"/>
    <property type="match status" value="1"/>
</dbReference>
<protein>
    <submittedName>
        <fullName evidence="10">DNA translocase FtsK</fullName>
    </submittedName>
</protein>
<comment type="function">
    <text evidence="5">Essential cell division protein that coordinates cell division and chromosome segregation. The N-terminus is involved in assembly of the cell-division machinery. The C-terminus functions as a DNA motor that moves dsDNA in an ATP-dependent manner towards the dif recombination site, which is located within the replication terminus region. Required for activation of the Xer recombinase, allowing activation of chromosome unlinking by recombination.</text>
</comment>
<feature type="region of interest" description="Disordered" evidence="7">
    <location>
        <begin position="302"/>
        <end position="369"/>
    </location>
</feature>
<evidence type="ECO:0000313" key="10">
    <source>
        <dbReference type="EMBL" id="UTI62775.1"/>
    </source>
</evidence>
<dbReference type="CDD" id="cd01127">
    <property type="entry name" value="TrwB_TraG_TraD_VirD4"/>
    <property type="match status" value="1"/>
</dbReference>
<keyword evidence="8" id="KW-0472">Membrane</keyword>
<proteinExistence type="inferred from homology"/>
<dbReference type="SMART" id="SM00843">
    <property type="entry name" value="Ftsk_gamma"/>
    <property type="match status" value="1"/>
</dbReference>
<dbReference type="PANTHER" id="PTHR22683:SF41">
    <property type="entry name" value="DNA TRANSLOCASE FTSK"/>
    <property type="match status" value="1"/>
</dbReference>
<dbReference type="InterPro" id="IPR027417">
    <property type="entry name" value="P-loop_NTPase"/>
</dbReference>
<dbReference type="SUPFAM" id="SSF52540">
    <property type="entry name" value="P-loop containing nucleoside triphosphate hydrolases"/>
    <property type="match status" value="1"/>
</dbReference>
<evidence type="ECO:0000259" key="9">
    <source>
        <dbReference type="PROSITE" id="PS50901"/>
    </source>
</evidence>
<evidence type="ECO:0000256" key="1">
    <source>
        <dbReference type="ARBA" id="ARBA00006474"/>
    </source>
</evidence>
<feature type="compositionally biased region" description="Low complexity" evidence="7">
    <location>
        <begin position="10"/>
        <end position="29"/>
    </location>
</feature>
<keyword evidence="4" id="KW-0238">DNA-binding</keyword>
<keyword evidence="8" id="KW-0812">Transmembrane</keyword>
<dbReference type="Gene3D" id="3.30.980.40">
    <property type="match status" value="1"/>
</dbReference>
<dbReference type="Gene3D" id="3.40.50.300">
    <property type="entry name" value="P-loop containing nucleotide triphosphate hydrolases"/>
    <property type="match status" value="1"/>
</dbReference>
<feature type="compositionally biased region" description="Pro residues" evidence="7">
    <location>
        <begin position="342"/>
        <end position="355"/>
    </location>
</feature>
<keyword evidence="3 6" id="KW-0067">ATP-binding</keyword>
<evidence type="ECO:0000256" key="7">
    <source>
        <dbReference type="SAM" id="MobiDB-lite"/>
    </source>
</evidence>
<dbReference type="Pfam" id="PF01580">
    <property type="entry name" value="FtsK_SpoIIIE"/>
    <property type="match status" value="1"/>
</dbReference>
<feature type="transmembrane region" description="Helical" evidence="8">
    <location>
        <begin position="122"/>
        <end position="147"/>
    </location>
</feature>
<dbReference type="Pfam" id="PF09397">
    <property type="entry name" value="FtsK_gamma"/>
    <property type="match status" value="1"/>
</dbReference>
<feature type="domain" description="FtsK" evidence="9">
    <location>
        <begin position="532"/>
        <end position="722"/>
    </location>
</feature>
<dbReference type="InterPro" id="IPR018541">
    <property type="entry name" value="Ftsk_gamma"/>
</dbReference>
<dbReference type="PROSITE" id="PS50901">
    <property type="entry name" value="FTSK"/>
    <property type="match status" value="1"/>
</dbReference>
<reference evidence="10 11" key="1">
    <citation type="submission" date="2022-06" db="EMBL/GenBank/DDBJ databases">
        <title>Paraconexibacter antarcticus.</title>
        <authorList>
            <person name="Kim C.S."/>
        </authorList>
    </citation>
    <scope>NUCLEOTIDE SEQUENCE [LARGE SCALE GENOMIC DNA]</scope>
    <source>
        <strain evidence="10 11">02-257</strain>
    </source>
</reference>
<gene>
    <name evidence="10" type="ORF">NBH00_15565</name>
</gene>
<name>A0ABY5DPY8_9ACTN</name>
<evidence type="ECO:0000256" key="6">
    <source>
        <dbReference type="PROSITE-ProRule" id="PRU00289"/>
    </source>
</evidence>
<keyword evidence="11" id="KW-1185">Reference proteome</keyword>
<feature type="compositionally biased region" description="Acidic residues" evidence="7">
    <location>
        <begin position="329"/>
        <end position="339"/>
    </location>
</feature>
<sequence>MPPARKTSSPTRKPAAKPAARTRGAAPPRARAHRSNAAWAPRLPLLEQHHVDLIGLGLVAAGIFLAFPLYLGWDGGAAGGGLVDALAWIAGELRYGAPVLLVACGALLVLSPVLPTMRPFRAGAFCLVTALLLGLSAGTLGLGPSGAHGAFWVRSTFEPRGGITGEAIFWVTHTLLGTIGSHIVCVFLLTAGVLLLTGASIAGVLRATATVAADATGVLRTVAPATRREPDHTGGGGPARDPWGDEEFPTESPFAGEEPVKATRARAKKVTPPDAAEVDVIIRPAERTTQLDGAVRYPDLFGDEPMPVLRGRPATPPEPPPAVPAPSDEVMDVLDDPFEDAPVPPPPVRVRPKPAPAAVAPEDDEDRAPVDPLHEDPTAVVPIGEQARLPLGEGEIEWTRPGAALLTRSAPDQQRPDLRGQEATAQRLIEALAHFNVEAKVIGTVSGPHITRYELKLAPGIKMSKVAQMKDDLAYALAATEIRILAPIPGKTAVGVEVPNVNRQMVTLGDVYGPPPKGSSPLTVWLGKDVSGASIHADLAKMPHLLVAGTTGAGKSGCINAMLSSILLRATPEEVRLILVDPKQVELNHYEAVPHLLTPVITSPRSAANALQNLVREMEWRYGIMSMARTRSLPELNKYRLENEQDPLPYILCVIDELADLMMVAPGDVEDSIIRIAQKARAVGIHLVLATQSPRVDVITGMIKANVPSRIAFSVSSQTDSRVILDQNGAESLLGMGDMLFSAVGSSKLHRIQGAYIDEPQIAKLTEFWAEQGEPEIREDLLAEVVAEEPEKKTDDDGFDPDEDPLLGEAIALVVEMGTASTSMLQRRLRLGYTRAGRLVDMLERRGIISGYEGSKPRTVLVSAGDLPRVLAALAEGGGGGEADGADAAAEPPDTVLPERPDPVEILDT</sequence>
<feature type="region of interest" description="Disordered" evidence="7">
    <location>
        <begin position="224"/>
        <end position="268"/>
    </location>
</feature>
<feature type="transmembrane region" description="Helical" evidence="8">
    <location>
        <begin position="167"/>
        <end position="196"/>
    </location>
</feature>
<evidence type="ECO:0000256" key="4">
    <source>
        <dbReference type="ARBA" id="ARBA00023125"/>
    </source>
</evidence>
<evidence type="ECO:0000256" key="3">
    <source>
        <dbReference type="ARBA" id="ARBA00022840"/>
    </source>
</evidence>
<evidence type="ECO:0000256" key="8">
    <source>
        <dbReference type="SAM" id="Phobius"/>
    </source>
</evidence>
<keyword evidence="2 6" id="KW-0547">Nucleotide-binding</keyword>
<dbReference type="Gene3D" id="1.10.10.10">
    <property type="entry name" value="Winged helix-like DNA-binding domain superfamily/Winged helix DNA-binding domain"/>
    <property type="match status" value="1"/>
</dbReference>
<dbReference type="InterPro" id="IPR041027">
    <property type="entry name" value="FtsK_alpha"/>
</dbReference>
<dbReference type="InterPro" id="IPR050206">
    <property type="entry name" value="FtsK/SpoIIIE/SftA"/>
</dbReference>